<keyword evidence="6" id="KW-0671">Queuosine biosynthesis</keyword>
<dbReference type="SUPFAM" id="SSF111337">
    <property type="entry name" value="QueA-like"/>
    <property type="match status" value="1"/>
</dbReference>
<evidence type="ECO:0000256" key="5">
    <source>
        <dbReference type="ARBA" id="ARBA00022691"/>
    </source>
</evidence>
<dbReference type="Gene3D" id="2.40.10.240">
    <property type="entry name" value="QueA-like"/>
    <property type="match status" value="1"/>
</dbReference>
<reference evidence="7" key="1">
    <citation type="submission" date="2018-06" db="EMBL/GenBank/DDBJ databases">
        <authorList>
            <person name="Zhirakovskaya E."/>
        </authorList>
    </citation>
    <scope>NUCLEOTIDE SEQUENCE</scope>
</reference>
<comment type="subunit">
    <text evidence="2">Monomer.</text>
</comment>
<evidence type="ECO:0000313" key="7">
    <source>
        <dbReference type="EMBL" id="VAW10505.1"/>
    </source>
</evidence>
<keyword evidence="4 7" id="KW-0808">Transferase</keyword>
<keyword evidence="5" id="KW-0949">S-adenosyl-L-methionine</keyword>
<dbReference type="InterPro" id="IPR036100">
    <property type="entry name" value="QueA_sf"/>
</dbReference>
<keyword evidence="3" id="KW-0963">Cytoplasm</keyword>
<protein>
    <submittedName>
        <fullName evidence="7">S-adenosylmethionine:tRNA ribosyltransferase-isomerase</fullName>
        <ecNumber evidence="7">2.4.99.17</ecNumber>
    </submittedName>
</protein>
<dbReference type="Gene3D" id="3.40.1780.10">
    <property type="entry name" value="QueA-like"/>
    <property type="match status" value="1"/>
</dbReference>
<proteinExistence type="inferred from homology"/>
<evidence type="ECO:0000256" key="1">
    <source>
        <dbReference type="ARBA" id="ARBA00004496"/>
    </source>
</evidence>
<sequence>MKLSSFGFELPDNLLAEYPAEHRDESKLMVINRKTEKIEHKMFKDLIDYFEEDDIMVINNTKVFPARLFGNKEKTGARIEVFLLRELNEEQRLWDVLVDPARKIRIGNKLYFGEDEALVAEVIDNTTSRGRTLRFLYDGPYRDFRSKLKELGQTPLPKYIKRGVEPEDEERYQTIYAKHEGSVAAPTAGLHFSKHLLKRLEIKGIDFAELTLHVGLGTFNPVEVEDLSKHKMDSEELIIDEKATEVVNNAQRNKRRICAVGTTAMRGLESAVSSQHTLNTFDGWTNKFVFPPYEFSIATAMITNFHLPKSTLLMMVSAFMGHDLMTRAYKEAILENYKFYSYGDAMLII</sequence>
<comment type="subcellular location">
    <subcellularLocation>
        <location evidence="1">Cytoplasm</location>
    </subcellularLocation>
</comment>
<dbReference type="InterPro" id="IPR003699">
    <property type="entry name" value="QueA"/>
</dbReference>
<keyword evidence="7" id="KW-0413">Isomerase</keyword>
<dbReference type="NCBIfam" id="TIGR00113">
    <property type="entry name" value="queA"/>
    <property type="match status" value="1"/>
</dbReference>
<dbReference type="GO" id="GO:0051075">
    <property type="term" value="F:S-adenosylmethionine:tRNA ribosyltransferase-isomerase activity"/>
    <property type="evidence" value="ECO:0007669"/>
    <property type="project" value="UniProtKB-EC"/>
</dbReference>
<dbReference type="EMBL" id="UOEL01000025">
    <property type="protein sequence ID" value="VAW10505.1"/>
    <property type="molecule type" value="Genomic_DNA"/>
</dbReference>
<dbReference type="InterPro" id="IPR042119">
    <property type="entry name" value="QueA_dom2"/>
</dbReference>
<dbReference type="HAMAP" id="MF_00113">
    <property type="entry name" value="QueA"/>
    <property type="match status" value="1"/>
</dbReference>
<name>A0A3B0SX02_9ZZZZ</name>
<dbReference type="FunFam" id="2.40.10.240:FF:000002">
    <property type="entry name" value="S-adenosylmethionine:tRNA ribosyltransferase-isomerase"/>
    <property type="match status" value="1"/>
</dbReference>
<keyword evidence="7" id="KW-0328">Glycosyltransferase</keyword>
<dbReference type="AlphaFoldDB" id="A0A3B0SX02"/>
<dbReference type="FunFam" id="3.40.1780.10:FF:000001">
    <property type="entry name" value="S-adenosylmethionine:tRNA ribosyltransferase-isomerase"/>
    <property type="match status" value="1"/>
</dbReference>
<evidence type="ECO:0000256" key="3">
    <source>
        <dbReference type="ARBA" id="ARBA00022490"/>
    </source>
</evidence>
<evidence type="ECO:0000256" key="6">
    <source>
        <dbReference type="ARBA" id="ARBA00022785"/>
    </source>
</evidence>
<dbReference type="PANTHER" id="PTHR30307:SF0">
    <property type="entry name" value="S-ADENOSYLMETHIONINE:TRNA RIBOSYLTRANSFERASE-ISOMERASE"/>
    <property type="match status" value="1"/>
</dbReference>
<dbReference type="NCBIfam" id="NF001140">
    <property type="entry name" value="PRK00147.1"/>
    <property type="match status" value="1"/>
</dbReference>
<organism evidence="7">
    <name type="scientific">hydrothermal vent metagenome</name>
    <dbReference type="NCBI Taxonomy" id="652676"/>
    <lineage>
        <taxon>unclassified sequences</taxon>
        <taxon>metagenomes</taxon>
        <taxon>ecological metagenomes</taxon>
    </lineage>
</organism>
<dbReference type="InterPro" id="IPR042118">
    <property type="entry name" value="QueA_dom1"/>
</dbReference>
<accession>A0A3B0SX02</accession>
<dbReference type="PANTHER" id="PTHR30307">
    <property type="entry name" value="S-ADENOSYLMETHIONINE:TRNA RIBOSYLTRANSFERASE-ISOMERASE"/>
    <property type="match status" value="1"/>
</dbReference>
<dbReference type="GO" id="GO:0005737">
    <property type="term" value="C:cytoplasm"/>
    <property type="evidence" value="ECO:0007669"/>
    <property type="project" value="UniProtKB-SubCell"/>
</dbReference>
<gene>
    <name evidence="7" type="ORF">MNBD_BACTEROID03-1728</name>
</gene>
<evidence type="ECO:0000256" key="4">
    <source>
        <dbReference type="ARBA" id="ARBA00022679"/>
    </source>
</evidence>
<dbReference type="Pfam" id="PF02547">
    <property type="entry name" value="Queuosine_synth"/>
    <property type="match status" value="1"/>
</dbReference>
<dbReference type="EC" id="2.4.99.17" evidence="7"/>
<evidence type="ECO:0000256" key="2">
    <source>
        <dbReference type="ARBA" id="ARBA00011245"/>
    </source>
</evidence>
<dbReference type="GO" id="GO:0008616">
    <property type="term" value="P:tRNA queuosine(34) biosynthetic process"/>
    <property type="evidence" value="ECO:0007669"/>
    <property type="project" value="UniProtKB-KW"/>
</dbReference>